<sequence>MAALKMAAAILETRPRPTSRSFKHASAWVLLTKVTPELENWSNYFAAGSAKRKAAEAGITRFISAQDADDMVRQTAAFLEIAESMVGA</sequence>
<feature type="domain" description="SAV-6107-like HEPN" evidence="1">
    <location>
        <begin position="1"/>
        <end position="81"/>
    </location>
</feature>
<evidence type="ECO:0000313" key="2">
    <source>
        <dbReference type="EMBL" id="AZI57656.1"/>
    </source>
</evidence>
<evidence type="ECO:0000313" key="3">
    <source>
        <dbReference type="Proteomes" id="UP000268084"/>
    </source>
</evidence>
<keyword evidence="3" id="KW-1185">Reference proteome</keyword>
<reference evidence="2 3" key="2">
    <citation type="submission" date="2018-12" db="EMBL/GenBank/DDBJ databases">
        <title>Nakamurella antarcticus sp. nov., isolated from Antarctica South Shetland Islands soil.</title>
        <authorList>
            <person name="Peng F."/>
        </authorList>
    </citation>
    <scope>NUCLEOTIDE SEQUENCE [LARGE SCALE GENOMIC DNA]</scope>
    <source>
        <strain evidence="2 3">S14-144</strain>
    </source>
</reference>
<dbReference type="Proteomes" id="UP000268084">
    <property type="component" value="Chromosome"/>
</dbReference>
<organism evidence="2 3">
    <name type="scientific">Nakamurella antarctica</name>
    <dbReference type="NCBI Taxonomy" id="1902245"/>
    <lineage>
        <taxon>Bacteria</taxon>
        <taxon>Bacillati</taxon>
        <taxon>Actinomycetota</taxon>
        <taxon>Actinomycetes</taxon>
        <taxon>Nakamurellales</taxon>
        <taxon>Nakamurellaceae</taxon>
        <taxon>Nakamurella</taxon>
    </lineage>
</organism>
<reference evidence="2 3" key="1">
    <citation type="submission" date="2018-11" db="EMBL/GenBank/DDBJ databases">
        <authorList>
            <person name="Da X."/>
        </authorList>
    </citation>
    <scope>NUCLEOTIDE SEQUENCE [LARGE SCALE GENOMIC DNA]</scope>
    <source>
        <strain evidence="2 3">S14-144</strain>
    </source>
</reference>
<dbReference type="AlphaFoldDB" id="A0A3G8ZUF7"/>
<dbReference type="InterPro" id="IPR040891">
    <property type="entry name" value="HEPN_SAV_6107"/>
</dbReference>
<dbReference type="EMBL" id="CP034170">
    <property type="protein sequence ID" value="AZI57656.1"/>
    <property type="molecule type" value="Genomic_DNA"/>
</dbReference>
<dbReference type="OrthoDB" id="4570063at2"/>
<dbReference type="KEGG" id="nak:EH165_05305"/>
<protein>
    <recommendedName>
        <fullName evidence="1">SAV-6107-like HEPN domain-containing protein</fullName>
    </recommendedName>
</protein>
<proteinExistence type="predicted"/>
<dbReference type="Pfam" id="PF18726">
    <property type="entry name" value="HEPN_SAV_6107"/>
    <property type="match status" value="1"/>
</dbReference>
<name>A0A3G8ZUF7_9ACTN</name>
<gene>
    <name evidence="2" type="ORF">EH165_05305</name>
</gene>
<accession>A0A3G8ZUF7</accession>
<evidence type="ECO:0000259" key="1">
    <source>
        <dbReference type="Pfam" id="PF18726"/>
    </source>
</evidence>